<evidence type="ECO:0000313" key="1">
    <source>
        <dbReference type="EMBL" id="QQZ63654.1"/>
    </source>
</evidence>
<dbReference type="Proteomes" id="UP000595841">
    <property type="component" value="Chromosome"/>
</dbReference>
<name>A0A974SFL5_9BACL</name>
<accession>A0A974SFL5</accession>
<dbReference type="KEGG" id="pson:JI735_15130"/>
<gene>
    <name evidence="1" type="ORF">JI735_15130</name>
</gene>
<dbReference type="AlphaFoldDB" id="A0A974SFL5"/>
<proteinExistence type="predicted"/>
<sequence length="59" mass="7050">MDREFTTILEESPVEAERRITRDAKVQMGLADRADKKKLRLIELLFFRYSYFRVIATLV</sequence>
<protein>
    <submittedName>
        <fullName evidence="1">Uncharacterized protein</fullName>
    </submittedName>
</protein>
<keyword evidence="2" id="KW-1185">Reference proteome</keyword>
<reference evidence="1 2" key="1">
    <citation type="submission" date="2021-01" db="EMBL/GenBank/DDBJ databases">
        <title>Whole genome sequence of Paenibacillus sonchi LMG 24727 for comparative genomics.</title>
        <authorList>
            <person name="Lee G."/>
            <person name="Kim M.-J."/>
            <person name="Lim K."/>
            <person name="Shin J.-H."/>
        </authorList>
    </citation>
    <scope>NUCLEOTIDE SEQUENCE [LARGE SCALE GENOMIC DNA]</scope>
    <source>
        <strain evidence="1 2">LMG 24727</strain>
    </source>
</reference>
<evidence type="ECO:0000313" key="2">
    <source>
        <dbReference type="Proteomes" id="UP000595841"/>
    </source>
</evidence>
<organism evidence="1 2">
    <name type="scientific">Paenibacillus sonchi</name>
    <dbReference type="NCBI Taxonomy" id="373687"/>
    <lineage>
        <taxon>Bacteria</taxon>
        <taxon>Bacillati</taxon>
        <taxon>Bacillota</taxon>
        <taxon>Bacilli</taxon>
        <taxon>Bacillales</taxon>
        <taxon>Paenibacillaceae</taxon>
        <taxon>Paenibacillus</taxon>
        <taxon>Paenibacillus sonchi group</taxon>
    </lineage>
</organism>
<dbReference type="EMBL" id="CP068595">
    <property type="protein sequence ID" value="QQZ63654.1"/>
    <property type="molecule type" value="Genomic_DNA"/>
</dbReference>
<dbReference type="RefSeq" id="WP_039837868.1">
    <property type="nucleotide sequence ID" value="NZ_CP068595.1"/>
</dbReference>